<dbReference type="Pfam" id="PF00440">
    <property type="entry name" value="TetR_N"/>
    <property type="match status" value="1"/>
</dbReference>
<proteinExistence type="predicted"/>
<dbReference type="RefSeq" id="WP_267927154.1">
    <property type="nucleotide sequence ID" value="NZ_AP024233.1"/>
</dbReference>
<dbReference type="EMBL" id="AP024233">
    <property type="protein sequence ID" value="BCO10422.1"/>
    <property type="molecule type" value="Genomic_DNA"/>
</dbReference>
<keyword evidence="3" id="KW-0804">Transcription</keyword>
<feature type="DNA-binding region" description="H-T-H motif" evidence="4">
    <location>
        <begin position="29"/>
        <end position="48"/>
    </location>
</feature>
<dbReference type="GO" id="GO:0000976">
    <property type="term" value="F:transcription cis-regulatory region binding"/>
    <property type="evidence" value="ECO:0007669"/>
    <property type="project" value="TreeGrafter"/>
</dbReference>
<dbReference type="InterPro" id="IPR050109">
    <property type="entry name" value="HTH-type_TetR-like_transc_reg"/>
</dbReference>
<evidence type="ECO:0000256" key="4">
    <source>
        <dbReference type="PROSITE-ProRule" id="PRU00335"/>
    </source>
</evidence>
<dbReference type="InterPro" id="IPR009057">
    <property type="entry name" value="Homeodomain-like_sf"/>
</dbReference>
<feature type="domain" description="HTH tetR-type" evidence="5">
    <location>
        <begin position="6"/>
        <end position="66"/>
    </location>
</feature>
<evidence type="ECO:0000256" key="1">
    <source>
        <dbReference type="ARBA" id="ARBA00023015"/>
    </source>
</evidence>
<dbReference type="KEGG" id="ddu:GF1_27980"/>
<keyword evidence="7" id="KW-1185">Reference proteome</keyword>
<keyword evidence="1" id="KW-0805">Transcription regulation</keyword>
<sequence length="193" mass="21674">MSAGKQKTKAEILDIVIPLFARSGYAGVSMRQIARAVGIKAASLYHHFPDKQTLYVQALAQAFSRRTALLHDALALSADPEEQFRRLVHSLCRLVHDDTDFSRLIQREIMDGDEKRLQLLADNVFGSFFQEMTILCRALAPDRDPHLLAISILGLIIYHFQITPIRSFLPGFQESHNDPEAVANHVISLLKNG</sequence>
<organism evidence="6 7">
    <name type="scientific">Desulfolithobacter dissulfuricans</name>
    <dbReference type="NCBI Taxonomy" id="2795293"/>
    <lineage>
        <taxon>Bacteria</taxon>
        <taxon>Pseudomonadati</taxon>
        <taxon>Thermodesulfobacteriota</taxon>
        <taxon>Desulfobulbia</taxon>
        <taxon>Desulfobulbales</taxon>
        <taxon>Desulfobulbaceae</taxon>
        <taxon>Desulfolithobacter</taxon>
    </lineage>
</organism>
<dbReference type="SUPFAM" id="SSF46689">
    <property type="entry name" value="Homeodomain-like"/>
    <property type="match status" value="1"/>
</dbReference>
<dbReference type="AlphaFoldDB" id="A0A915XKT6"/>
<evidence type="ECO:0000313" key="7">
    <source>
        <dbReference type="Proteomes" id="UP001063350"/>
    </source>
</evidence>
<dbReference type="InterPro" id="IPR001647">
    <property type="entry name" value="HTH_TetR"/>
</dbReference>
<dbReference type="Gene3D" id="1.10.357.10">
    <property type="entry name" value="Tetracycline Repressor, domain 2"/>
    <property type="match status" value="1"/>
</dbReference>
<reference evidence="6" key="1">
    <citation type="submission" date="2020-12" db="EMBL/GenBank/DDBJ databases">
        <title>Desulfobium dissulfuricans gen. nov., sp. nov., a novel mesophilic, sulfate-reducing bacterium isolated from a deep-sea hydrothermal vent.</title>
        <authorList>
            <person name="Hashimoto Y."/>
            <person name="Tame A."/>
            <person name="Sawayama S."/>
            <person name="Miyazaki J."/>
            <person name="Takai K."/>
            <person name="Nakagawa S."/>
        </authorList>
    </citation>
    <scope>NUCLEOTIDE SEQUENCE</scope>
    <source>
        <strain evidence="6">GF1</strain>
    </source>
</reference>
<evidence type="ECO:0000256" key="3">
    <source>
        <dbReference type="ARBA" id="ARBA00023163"/>
    </source>
</evidence>
<evidence type="ECO:0000256" key="2">
    <source>
        <dbReference type="ARBA" id="ARBA00023125"/>
    </source>
</evidence>
<dbReference type="PANTHER" id="PTHR30055:SF234">
    <property type="entry name" value="HTH-TYPE TRANSCRIPTIONAL REGULATOR BETI"/>
    <property type="match status" value="1"/>
</dbReference>
<accession>A0A915XKT6</accession>
<protein>
    <recommendedName>
        <fullName evidence="5">HTH tetR-type domain-containing protein</fullName>
    </recommendedName>
</protein>
<dbReference type="PRINTS" id="PR00455">
    <property type="entry name" value="HTHTETR"/>
</dbReference>
<keyword evidence="2 4" id="KW-0238">DNA-binding</keyword>
<dbReference type="InterPro" id="IPR036271">
    <property type="entry name" value="Tet_transcr_reg_TetR-rel_C_sf"/>
</dbReference>
<dbReference type="PANTHER" id="PTHR30055">
    <property type="entry name" value="HTH-TYPE TRANSCRIPTIONAL REGULATOR RUTR"/>
    <property type="match status" value="1"/>
</dbReference>
<evidence type="ECO:0000259" key="5">
    <source>
        <dbReference type="PROSITE" id="PS50977"/>
    </source>
</evidence>
<gene>
    <name evidence="6" type="ORF">GF1_27980</name>
</gene>
<dbReference type="PROSITE" id="PS50977">
    <property type="entry name" value="HTH_TETR_2"/>
    <property type="match status" value="1"/>
</dbReference>
<name>A0A915XKT6_9BACT</name>
<dbReference type="SUPFAM" id="SSF48498">
    <property type="entry name" value="Tetracyclin repressor-like, C-terminal domain"/>
    <property type="match status" value="1"/>
</dbReference>
<dbReference type="Proteomes" id="UP001063350">
    <property type="component" value="Chromosome"/>
</dbReference>
<dbReference type="GO" id="GO:0003700">
    <property type="term" value="F:DNA-binding transcription factor activity"/>
    <property type="evidence" value="ECO:0007669"/>
    <property type="project" value="TreeGrafter"/>
</dbReference>
<evidence type="ECO:0000313" key="6">
    <source>
        <dbReference type="EMBL" id="BCO10422.1"/>
    </source>
</evidence>